<keyword evidence="4" id="KW-0342">GTP-binding</keyword>
<dbReference type="Gene3D" id="3.30.70.270">
    <property type="match status" value="1"/>
</dbReference>
<proteinExistence type="predicted"/>
<evidence type="ECO:0000256" key="3">
    <source>
        <dbReference type="ARBA" id="ARBA00012528"/>
    </source>
</evidence>
<dbReference type="eggNOG" id="COG2199">
    <property type="taxonomic scope" value="Bacteria"/>
</dbReference>
<dbReference type="CDD" id="cd18773">
    <property type="entry name" value="PDC1_HK_sensor"/>
    <property type="match status" value="1"/>
</dbReference>
<dbReference type="Gene3D" id="3.30.450.20">
    <property type="entry name" value="PAS domain"/>
    <property type="match status" value="2"/>
</dbReference>
<keyword evidence="6" id="KW-0472">Membrane</keyword>
<evidence type="ECO:0000256" key="5">
    <source>
        <dbReference type="ARBA" id="ARBA00034247"/>
    </source>
</evidence>
<dbReference type="GO" id="GO:0016829">
    <property type="term" value="F:lyase activity"/>
    <property type="evidence" value="ECO:0007669"/>
    <property type="project" value="UniProtKB-KW"/>
</dbReference>
<feature type="transmembrane region" description="Helical" evidence="6">
    <location>
        <begin position="21"/>
        <end position="43"/>
    </location>
</feature>
<keyword evidence="6" id="KW-0812">Transmembrane</keyword>
<evidence type="ECO:0000256" key="4">
    <source>
        <dbReference type="ARBA" id="ARBA00023134"/>
    </source>
</evidence>
<organism evidence="8 9">
    <name type="scientific">Buttiauxella agrestis ATCC 33320</name>
    <dbReference type="NCBI Taxonomy" id="1006004"/>
    <lineage>
        <taxon>Bacteria</taxon>
        <taxon>Pseudomonadati</taxon>
        <taxon>Pseudomonadota</taxon>
        <taxon>Gammaproteobacteria</taxon>
        <taxon>Enterobacterales</taxon>
        <taxon>Enterobacteriaceae</taxon>
        <taxon>Buttiauxella</taxon>
    </lineage>
</organism>
<reference evidence="8 9" key="1">
    <citation type="submission" date="2014-05" db="EMBL/GenBank/DDBJ databases">
        <title>ATOL: Assembling a taxonomically balanced genome-scale reconstruction of the evolutionary history of the Enterobacteriaceae.</title>
        <authorList>
            <person name="Plunkett G.III."/>
            <person name="Neeno-Eckwall E.C."/>
            <person name="Glasner J.D."/>
            <person name="Perna N.T."/>
        </authorList>
    </citation>
    <scope>NUCLEOTIDE SEQUENCE [LARGE SCALE GENOMIC DNA]</scope>
    <source>
        <strain evidence="8 9">ATCC 33320</strain>
    </source>
</reference>
<dbReference type="PANTHER" id="PTHR45138">
    <property type="entry name" value="REGULATORY COMPONENTS OF SENSORY TRANSDUCTION SYSTEM"/>
    <property type="match status" value="1"/>
</dbReference>
<dbReference type="AlphaFoldDB" id="A0A085GCM3"/>
<keyword evidence="8" id="KW-0456">Lyase</keyword>
<dbReference type="EMBL" id="JMPI01000030">
    <property type="protein sequence ID" value="KFC81468.1"/>
    <property type="molecule type" value="Genomic_DNA"/>
</dbReference>
<dbReference type="NCBIfam" id="TIGR00254">
    <property type="entry name" value="GGDEF"/>
    <property type="match status" value="1"/>
</dbReference>
<dbReference type="SMART" id="SM00267">
    <property type="entry name" value="GGDEF"/>
    <property type="match status" value="1"/>
</dbReference>
<dbReference type="GO" id="GO:0005525">
    <property type="term" value="F:GTP binding"/>
    <property type="evidence" value="ECO:0007669"/>
    <property type="project" value="UniProtKB-KW"/>
</dbReference>
<evidence type="ECO:0000313" key="8">
    <source>
        <dbReference type="EMBL" id="KFC81468.1"/>
    </source>
</evidence>
<name>A0A085GCM3_9ENTR</name>
<dbReference type="GO" id="GO:0052621">
    <property type="term" value="F:diguanylate cyclase activity"/>
    <property type="evidence" value="ECO:0007669"/>
    <property type="project" value="UniProtKB-EC"/>
</dbReference>
<comment type="catalytic activity">
    <reaction evidence="5">
        <text>2 GTP = 3',3'-c-di-GMP + 2 diphosphate</text>
        <dbReference type="Rhea" id="RHEA:24898"/>
        <dbReference type="ChEBI" id="CHEBI:33019"/>
        <dbReference type="ChEBI" id="CHEBI:37565"/>
        <dbReference type="ChEBI" id="CHEBI:58805"/>
        <dbReference type="EC" id="2.7.7.65"/>
    </reaction>
</comment>
<keyword evidence="6" id="KW-1133">Transmembrane helix</keyword>
<gene>
    <name evidence="8" type="ORF">GBAG_2252</name>
</gene>
<dbReference type="STRING" id="1006004.GBAG_2252"/>
<comment type="cofactor">
    <cofactor evidence="1">
        <name>Mg(2+)</name>
        <dbReference type="ChEBI" id="CHEBI:18420"/>
    </cofactor>
</comment>
<dbReference type="CDD" id="cd01949">
    <property type="entry name" value="GGDEF"/>
    <property type="match status" value="1"/>
</dbReference>
<sequence length="518" mass="59610">MILLVFMAILEMKKLSTNKAIIINMSVMLIPFIFLCTCAFFYIKYEKESDFRDTMRRFTDNSAKSCVERPVDEMKLLLLSLSDNMKGDAIEKYLSSEYIDLNMVIPSIVDSTMFFSSALVSDVFENYKIYPEIKISPFAPSARPWYPHAGIKDEIIFSDPYETLKLDRSKEQSKLSVTVSMNIFDAHSQQVGNVAFDLDMKNMSRMLQEVSIPYDGRFEIASRSGVVVMYSNTDDVFKRTIPKSWLVKTTERYGSFVDEETGKIVYYRAYNNPGWIAYTSVNIATYTNTFESEYKLLALVILISSVFYFVVIALFRIYFKRLISLLYMSSNGLEVNSQVENFESLYEGMVQKHKHLKEVETLSVTDTLTQAGTRRKFEHDASDLHNKNISFHLAIIDLDNFKQINDTFGHPVGDTVLKNVCRIGTRIMGDDYSIYRFGGEELVVIFPGITFKQSYELMDEWRNEVAERIWREESLKVTFSCGMVEADSEHGLDKMLEQADKLLYQAKKNGKNCIVAAL</sequence>
<keyword evidence="9" id="KW-1185">Reference proteome</keyword>
<evidence type="ECO:0000256" key="1">
    <source>
        <dbReference type="ARBA" id="ARBA00001946"/>
    </source>
</evidence>
<comment type="caution">
    <text evidence="8">The sequence shown here is derived from an EMBL/GenBank/DDBJ whole genome shotgun (WGS) entry which is preliminary data.</text>
</comment>
<evidence type="ECO:0000256" key="2">
    <source>
        <dbReference type="ARBA" id="ARBA00004665"/>
    </source>
</evidence>
<dbReference type="InterPro" id="IPR050469">
    <property type="entry name" value="Diguanylate_Cyclase"/>
</dbReference>
<dbReference type="Proteomes" id="UP000028653">
    <property type="component" value="Unassembled WGS sequence"/>
</dbReference>
<dbReference type="InterPro" id="IPR029787">
    <property type="entry name" value="Nucleotide_cyclase"/>
</dbReference>
<dbReference type="PANTHER" id="PTHR45138:SF9">
    <property type="entry name" value="DIGUANYLATE CYCLASE DGCM-RELATED"/>
    <property type="match status" value="1"/>
</dbReference>
<dbReference type="InterPro" id="IPR043128">
    <property type="entry name" value="Rev_trsase/Diguanyl_cyclase"/>
</dbReference>
<accession>A0A085GCM3</accession>
<dbReference type="EC" id="2.7.7.65" evidence="3"/>
<evidence type="ECO:0000259" key="7">
    <source>
        <dbReference type="PROSITE" id="PS50887"/>
    </source>
</evidence>
<dbReference type="PROSITE" id="PS50887">
    <property type="entry name" value="GGDEF"/>
    <property type="match status" value="1"/>
</dbReference>
<dbReference type="InterPro" id="IPR000160">
    <property type="entry name" value="GGDEF_dom"/>
</dbReference>
<dbReference type="Pfam" id="PF00990">
    <property type="entry name" value="GGDEF"/>
    <property type="match status" value="1"/>
</dbReference>
<keyword evidence="4" id="KW-0547">Nucleotide-binding</keyword>
<feature type="domain" description="GGDEF" evidence="7">
    <location>
        <begin position="389"/>
        <end position="518"/>
    </location>
</feature>
<protein>
    <recommendedName>
        <fullName evidence="3">diguanylate cyclase</fullName>
        <ecNumber evidence="3">2.7.7.65</ecNumber>
    </recommendedName>
</protein>
<feature type="transmembrane region" description="Helical" evidence="6">
    <location>
        <begin position="296"/>
        <end position="319"/>
    </location>
</feature>
<evidence type="ECO:0000256" key="6">
    <source>
        <dbReference type="SAM" id="Phobius"/>
    </source>
</evidence>
<dbReference type="SUPFAM" id="SSF55073">
    <property type="entry name" value="Nucleotide cyclase"/>
    <property type="match status" value="1"/>
</dbReference>
<comment type="pathway">
    <text evidence="2">Purine metabolism; 3',5'-cyclic di-GMP biosynthesis.</text>
</comment>
<evidence type="ECO:0000313" key="9">
    <source>
        <dbReference type="Proteomes" id="UP000028653"/>
    </source>
</evidence>